<dbReference type="STRING" id="229921.ADN01_14190"/>
<evidence type="ECO:0000313" key="1">
    <source>
        <dbReference type="EMBL" id="KPL79626.1"/>
    </source>
</evidence>
<dbReference type="Pfam" id="PF02597">
    <property type="entry name" value="ThiS"/>
    <property type="match status" value="1"/>
</dbReference>
<gene>
    <name evidence="1" type="ORF">ADN01_14190</name>
</gene>
<dbReference type="InterPro" id="IPR052045">
    <property type="entry name" value="Sulfur_Carrier/Prot_Modifier"/>
</dbReference>
<dbReference type="InterPro" id="IPR010038">
    <property type="entry name" value="MoaD_arc-typ"/>
</dbReference>
<dbReference type="InterPro" id="IPR012675">
    <property type="entry name" value="Beta-grasp_dom_sf"/>
</dbReference>
<comment type="caution">
    <text evidence="1">The sequence shown here is derived from an EMBL/GenBank/DDBJ whole genome shotgun (WGS) entry which is preliminary data.</text>
</comment>
<protein>
    <recommendedName>
        <fullName evidence="3">Molybdenum cofactor biosynthesis protein MoaD</fullName>
    </recommendedName>
</protein>
<dbReference type="PANTHER" id="PTHR38031:SF1">
    <property type="entry name" value="SULFUR CARRIER PROTEIN CYSO"/>
    <property type="match status" value="1"/>
</dbReference>
<dbReference type="Proteomes" id="UP000050501">
    <property type="component" value="Unassembled WGS sequence"/>
</dbReference>
<reference evidence="1 2" key="1">
    <citation type="submission" date="2015-07" db="EMBL/GenBank/DDBJ databases">
        <title>Genome sequence of Levilinea saccharolytica DSM 16555.</title>
        <authorList>
            <person name="Hemp J."/>
            <person name="Ward L.M."/>
            <person name="Pace L.A."/>
            <person name="Fischer W.W."/>
        </authorList>
    </citation>
    <scope>NUCLEOTIDE SEQUENCE [LARGE SCALE GENOMIC DNA]</scope>
    <source>
        <strain evidence="1 2">KIBI-1</strain>
    </source>
</reference>
<dbReference type="RefSeq" id="WP_062417780.1">
    <property type="nucleotide sequence ID" value="NZ_DF967974.1"/>
</dbReference>
<dbReference type="NCBIfam" id="TIGR01687">
    <property type="entry name" value="moaD_arch"/>
    <property type="match status" value="1"/>
</dbReference>
<dbReference type="AlphaFoldDB" id="A0A0N8GP14"/>
<sequence>MKIKYFAYLRDTTHTAAEHYSQPAATIGDLLEVLCQRYGPGFSRWIRTPEGGISTIAIILINGKDIRDGAWVDTPLSPEDEICIFPPVAGG</sequence>
<accession>A0A0N8GP14</accession>
<organism evidence="1 2">
    <name type="scientific">Levilinea saccharolytica</name>
    <dbReference type="NCBI Taxonomy" id="229921"/>
    <lineage>
        <taxon>Bacteria</taxon>
        <taxon>Bacillati</taxon>
        <taxon>Chloroflexota</taxon>
        <taxon>Anaerolineae</taxon>
        <taxon>Anaerolineales</taxon>
        <taxon>Anaerolineaceae</taxon>
        <taxon>Levilinea</taxon>
    </lineage>
</organism>
<dbReference type="PANTHER" id="PTHR38031">
    <property type="entry name" value="SULFUR CARRIER PROTEIN SLR0821-RELATED"/>
    <property type="match status" value="1"/>
</dbReference>
<dbReference type="EMBL" id="LGCM01000047">
    <property type="protein sequence ID" value="KPL79626.1"/>
    <property type="molecule type" value="Genomic_DNA"/>
</dbReference>
<proteinExistence type="predicted"/>
<dbReference type="InterPro" id="IPR016155">
    <property type="entry name" value="Mopterin_synth/thiamin_S_b"/>
</dbReference>
<dbReference type="Gene3D" id="3.10.20.30">
    <property type="match status" value="1"/>
</dbReference>
<keyword evidence="2" id="KW-1185">Reference proteome</keyword>
<dbReference type="InterPro" id="IPR003749">
    <property type="entry name" value="ThiS/MoaD-like"/>
</dbReference>
<evidence type="ECO:0008006" key="3">
    <source>
        <dbReference type="Google" id="ProtNLM"/>
    </source>
</evidence>
<dbReference type="SUPFAM" id="SSF54285">
    <property type="entry name" value="MoaD/ThiS"/>
    <property type="match status" value="1"/>
</dbReference>
<evidence type="ECO:0000313" key="2">
    <source>
        <dbReference type="Proteomes" id="UP000050501"/>
    </source>
</evidence>
<name>A0A0N8GP14_9CHLR</name>
<dbReference type="CDD" id="cd17505">
    <property type="entry name" value="Ubl_SAMP1_like"/>
    <property type="match status" value="1"/>
</dbReference>